<proteinExistence type="predicted"/>
<gene>
    <name evidence="1" type="ORF">DF200_06420</name>
</gene>
<sequence>MRFGVSQRASVVMPRRWRSGHAVEKDDMNNDDVDREAQWDALLPDRVILLTGAERLPRDLSAFCAEDEKGVCVIRYRVERFDAADGGVCIIRSVQGCGLVPHGEERLPMRECCVTCAIKSDAERMVVGLGGAVRRCGVRSGVTFVVVLPVGLQAFPIARYMEDCFAFADDIGDHGETMPTPRVSSVVSAVDESGLRTCLFDDAPFSVRADGDGAVDVSVDDGRSVGEVQAALLREADRLLVVSVVPGPGESAADCGLTWMGELATQIRGGEAADIARACDADWGAIAGGRYDSGAAQRRLDALALHAECGEVSRVHEPVRLICASDGFESTMVHSVRPVHPGRLSALLGGLGENGSASRVHIRGHFTVPTRPFSVFVWDGGPGGVSIEELDNADGNLPCMTVLQVVAEGHVDIPLRLEWLLLTDEEMRVPATSWFDQTDEFTLWSVSGSR</sequence>
<accession>A0A2U2MS31</accession>
<dbReference type="Proteomes" id="UP000245753">
    <property type="component" value="Unassembled WGS sequence"/>
</dbReference>
<dbReference type="AlphaFoldDB" id="A0A2U2MS31"/>
<protein>
    <submittedName>
        <fullName evidence="1">Uncharacterized protein</fullName>
    </submittedName>
</protein>
<reference evidence="1 2" key="1">
    <citation type="journal article" date="2018" name="Int. J. Syst. Evol. Microbiol.">
        <title>Bifidobacterium catulorum sp. nov., a novel taxon from the faeces of the baby common marmoset (Callithrix jacchus).</title>
        <authorList>
            <person name="Modesto M."/>
            <person name="Michelini S."/>
            <person name="Oki K."/>
            <person name="Biavati B."/>
            <person name="Watanabe K."/>
            <person name="Mattarelli P."/>
        </authorList>
    </citation>
    <scope>NUCLEOTIDE SEQUENCE [LARGE SCALE GENOMIC DNA]</scope>
    <source>
        <strain evidence="1 2">MRM 8.19</strain>
    </source>
</reference>
<comment type="caution">
    <text evidence="1">The sequence shown here is derived from an EMBL/GenBank/DDBJ whole genome shotgun (WGS) entry which is preliminary data.</text>
</comment>
<name>A0A2U2MS31_9BIFI</name>
<evidence type="ECO:0000313" key="2">
    <source>
        <dbReference type="Proteomes" id="UP000245753"/>
    </source>
</evidence>
<keyword evidence="2" id="KW-1185">Reference proteome</keyword>
<dbReference type="EMBL" id="QFFN01000015">
    <property type="protein sequence ID" value="PWG59667.1"/>
    <property type="molecule type" value="Genomic_DNA"/>
</dbReference>
<organism evidence="1 2">
    <name type="scientific">Bifidobacterium catulorum</name>
    <dbReference type="NCBI Taxonomy" id="1630173"/>
    <lineage>
        <taxon>Bacteria</taxon>
        <taxon>Bacillati</taxon>
        <taxon>Actinomycetota</taxon>
        <taxon>Actinomycetes</taxon>
        <taxon>Bifidobacteriales</taxon>
        <taxon>Bifidobacteriaceae</taxon>
        <taxon>Bifidobacterium</taxon>
    </lineage>
</organism>
<evidence type="ECO:0000313" key="1">
    <source>
        <dbReference type="EMBL" id="PWG59667.1"/>
    </source>
</evidence>